<feature type="region of interest" description="Disordered" evidence="3">
    <location>
        <begin position="352"/>
        <end position="376"/>
    </location>
</feature>
<accession>A0ABN8NRX3</accession>
<feature type="domain" description="Tyrosinase copper-binding" evidence="4">
    <location>
        <begin position="324"/>
        <end position="335"/>
    </location>
</feature>
<feature type="compositionally biased region" description="Polar residues" evidence="3">
    <location>
        <begin position="365"/>
        <end position="376"/>
    </location>
</feature>
<evidence type="ECO:0000313" key="6">
    <source>
        <dbReference type="Proteomes" id="UP001159405"/>
    </source>
</evidence>
<dbReference type="PANTHER" id="PTHR11474">
    <property type="entry name" value="TYROSINASE FAMILY MEMBER"/>
    <property type="match status" value="1"/>
</dbReference>
<evidence type="ECO:0000256" key="2">
    <source>
        <dbReference type="ARBA" id="ARBA00023008"/>
    </source>
</evidence>
<dbReference type="InterPro" id="IPR002227">
    <property type="entry name" value="Tyrosinase_Cu-bd"/>
</dbReference>
<keyword evidence="6" id="KW-1185">Reference proteome</keyword>
<dbReference type="PRINTS" id="PR00092">
    <property type="entry name" value="TYROSINASE"/>
</dbReference>
<reference evidence="5 6" key="1">
    <citation type="submission" date="2022-05" db="EMBL/GenBank/DDBJ databases">
        <authorList>
            <consortium name="Genoscope - CEA"/>
            <person name="William W."/>
        </authorList>
    </citation>
    <scope>NUCLEOTIDE SEQUENCE [LARGE SCALE GENOMIC DNA]</scope>
</reference>
<proteinExistence type="predicted"/>
<dbReference type="PROSITE" id="PS00498">
    <property type="entry name" value="TYROSINASE_2"/>
    <property type="match status" value="1"/>
</dbReference>
<name>A0ABN8NRX3_9CNID</name>
<dbReference type="PANTHER" id="PTHR11474:SF76">
    <property type="entry name" value="SHKT DOMAIN-CONTAINING PROTEIN"/>
    <property type="match status" value="1"/>
</dbReference>
<protein>
    <recommendedName>
        <fullName evidence="4">Tyrosinase copper-binding domain-containing protein</fullName>
    </recommendedName>
</protein>
<keyword evidence="2" id="KW-0186">Copper</keyword>
<keyword evidence="1" id="KW-0479">Metal-binding</keyword>
<dbReference type="Pfam" id="PF00264">
    <property type="entry name" value="Tyrosinase"/>
    <property type="match status" value="1"/>
</dbReference>
<dbReference type="SUPFAM" id="SSF48056">
    <property type="entry name" value="Di-copper centre-containing domain"/>
    <property type="match status" value="1"/>
</dbReference>
<dbReference type="EMBL" id="CALNXK010000034">
    <property type="protein sequence ID" value="CAH3120018.1"/>
    <property type="molecule type" value="Genomic_DNA"/>
</dbReference>
<dbReference type="InterPro" id="IPR008922">
    <property type="entry name" value="Di-copper_centre_dom_sf"/>
</dbReference>
<comment type="caution">
    <text evidence="5">The sequence shown here is derived from an EMBL/GenBank/DDBJ whole genome shotgun (WGS) entry which is preliminary data.</text>
</comment>
<evidence type="ECO:0000256" key="3">
    <source>
        <dbReference type="SAM" id="MobiDB-lite"/>
    </source>
</evidence>
<sequence length="621" mass="70409">MSSCDVKRNVSIRLSLRELECNAEKKNDFLKAWKLIQELPPTNPNSFWSIASYHGMPFKGRQVPLLGDESEKDSSTWGGYCQHANVLFPFWHRLYCLRLEQALQSVLERGKERVALHYWDESSEETKKYGLPDIVTAEYVYIDKELVPNPVFKFKLPMPIKDDVPNTDPDSKFYEKEVGYDTCRYPYSGIRSPDAAKAAALAHNDTIDGTQAIPLLQKNIIGWLNEGRKKGKSAYVGVAKEFKDCLETPEYNPFSNTTSVRCDPSFTSLEQPHNDLHLAVGGFTQPQTNEDGSVKQDSQGNIMWKGPIEGANGDMGANEVASYDPVFFLHHCNIDRMLWVWQKKHKKTNPSTFTIDNSDEEDEGISNSGQGATPYQTWGQKLNEKTILYPFQDEYGVPRTSSDCIDIVDQLGYDYSIGSLDQEHWPEPEKVKTDVSLLRTPSTRWQDIFDKLEKKSPTVTGLQRFRLIFDLTHLPAMTAPFPDRDKLKYFIQVKDVNKDKISGSFLVQVFYRATTGKLYCLGQRGVLSRWNRSNCANCQGRRMADISIPIRGGDSAPFDPQNRENLQNLEVHLVSKDGMTGKYKREIKLPGKDLTEPVVPFAARSAPGEQKPSLRIFGLAS</sequence>
<evidence type="ECO:0000259" key="4">
    <source>
        <dbReference type="PROSITE" id="PS00498"/>
    </source>
</evidence>
<dbReference type="Proteomes" id="UP001159405">
    <property type="component" value="Unassembled WGS sequence"/>
</dbReference>
<dbReference type="InterPro" id="IPR050316">
    <property type="entry name" value="Tyrosinase/Hemocyanin"/>
</dbReference>
<evidence type="ECO:0000313" key="5">
    <source>
        <dbReference type="EMBL" id="CAH3120018.1"/>
    </source>
</evidence>
<gene>
    <name evidence="5" type="ORF">PLOB_00027709</name>
</gene>
<organism evidence="5 6">
    <name type="scientific">Porites lobata</name>
    <dbReference type="NCBI Taxonomy" id="104759"/>
    <lineage>
        <taxon>Eukaryota</taxon>
        <taxon>Metazoa</taxon>
        <taxon>Cnidaria</taxon>
        <taxon>Anthozoa</taxon>
        <taxon>Hexacorallia</taxon>
        <taxon>Scleractinia</taxon>
        <taxon>Fungiina</taxon>
        <taxon>Poritidae</taxon>
        <taxon>Porites</taxon>
    </lineage>
</organism>
<evidence type="ECO:0000256" key="1">
    <source>
        <dbReference type="ARBA" id="ARBA00022723"/>
    </source>
</evidence>
<dbReference type="Gene3D" id="1.10.1280.10">
    <property type="entry name" value="Di-copper center containing domain from catechol oxidase"/>
    <property type="match status" value="1"/>
</dbReference>